<name>A0AAU9E721_9BACT</name>
<dbReference type="PROSITE" id="PS50828">
    <property type="entry name" value="SMR"/>
    <property type="match status" value="1"/>
</dbReference>
<evidence type="ECO:0000313" key="3">
    <source>
        <dbReference type="EMBL" id="BEQ12953.1"/>
    </source>
</evidence>
<dbReference type="InterPro" id="IPR036063">
    <property type="entry name" value="Smr_dom_sf"/>
</dbReference>
<gene>
    <name evidence="3" type="ORF">FAK_00190</name>
</gene>
<dbReference type="KEGG" id="dmp:FAK_00190"/>
<organism evidence="3 4">
    <name type="scientific">Desulfoferula mesophila</name>
    <dbReference type="NCBI Taxonomy" id="3058419"/>
    <lineage>
        <taxon>Bacteria</taxon>
        <taxon>Pseudomonadati</taxon>
        <taxon>Thermodesulfobacteriota</taxon>
        <taxon>Desulfarculia</taxon>
        <taxon>Desulfarculales</taxon>
        <taxon>Desulfarculaceae</taxon>
        <taxon>Desulfoferula</taxon>
    </lineage>
</organism>
<feature type="domain" description="Smr" evidence="2">
    <location>
        <begin position="149"/>
        <end position="233"/>
    </location>
</feature>
<dbReference type="PANTHER" id="PTHR35562">
    <property type="entry name" value="DNA ENDONUCLEASE SMRA-RELATED"/>
    <property type="match status" value="1"/>
</dbReference>
<sequence>MAKKKKKKAASPAPAPKERAFNAPFAALGKELKKTAVPEAPPPAPVVPSKPEDAPEDEQALFNQAMSQVARLPGEQRPTPKTPPPNPANLGQAVDEELEVMAHLAELISGSADFDLRMSDEYVSGQARGVGPELMERLAQGAFPIQDHLDLHGLGLTDAQGEVADFVDSAVARGLRHVLLVHGRGKGSPGGVPVLKQGLAAWLEHKRFARKVLAFCTARPIDGGAGAMYLLLRKWSGPKGHKW</sequence>
<dbReference type="Proteomes" id="UP001366166">
    <property type="component" value="Chromosome"/>
</dbReference>
<dbReference type="SMART" id="SM00463">
    <property type="entry name" value="SMR"/>
    <property type="match status" value="1"/>
</dbReference>
<dbReference type="PANTHER" id="PTHR35562:SF2">
    <property type="entry name" value="DNA ENDONUCLEASE SMRA-RELATED"/>
    <property type="match status" value="1"/>
</dbReference>
<dbReference type="AlphaFoldDB" id="A0AAU9E721"/>
<keyword evidence="4" id="KW-1185">Reference proteome</keyword>
<dbReference type="InterPro" id="IPR002625">
    <property type="entry name" value="Smr_dom"/>
</dbReference>
<dbReference type="Pfam" id="PF01713">
    <property type="entry name" value="Smr"/>
    <property type="match status" value="1"/>
</dbReference>
<proteinExistence type="predicted"/>
<dbReference type="Gene3D" id="3.30.1370.110">
    <property type="match status" value="1"/>
</dbReference>
<protein>
    <recommendedName>
        <fullName evidence="2">Smr domain-containing protein</fullName>
    </recommendedName>
</protein>
<evidence type="ECO:0000313" key="4">
    <source>
        <dbReference type="Proteomes" id="UP001366166"/>
    </source>
</evidence>
<evidence type="ECO:0000259" key="2">
    <source>
        <dbReference type="PROSITE" id="PS50828"/>
    </source>
</evidence>
<evidence type="ECO:0000256" key="1">
    <source>
        <dbReference type="SAM" id="MobiDB-lite"/>
    </source>
</evidence>
<dbReference type="SUPFAM" id="SSF160443">
    <property type="entry name" value="SMR domain-like"/>
    <property type="match status" value="1"/>
</dbReference>
<accession>A0AAU9E721</accession>
<reference evidence="4" key="1">
    <citation type="journal article" date="2023" name="Arch. Microbiol.">
        <title>Desulfoferula mesophilus gen. nov. sp. nov., a mesophilic sulfate-reducing bacterium isolated from a brackish lake sediment.</title>
        <authorList>
            <person name="Watanabe T."/>
            <person name="Yabe T."/>
            <person name="Tsuji J.M."/>
            <person name="Fukui M."/>
        </authorList>
    </citation>
    <scope>NUCLEOTIDE SEQUENCE [LARGE SCALE GENOMIC DNA]</scope>
    <source>
        <strain evidence="4">12FAK</strain>
    </source>
</reference>
<dbReference type="EMBL" id="AP028679">
    <property type="protein sequence ID" value="BEQ12953.1"/>
    <property type="molecule type" value="Genomic_DNA"/>
</dbReference>
<dbReference type="RefSeq" id="WP_338604026.1">
    <property type="nucleotide sequence ID" value="NZ_AP028679.1"/>
</dbReference>
<feature type="compositionally biased region" description="Pro residues" evidence="1">
    <location>
        <begin position="39"/>
        <end position="48"/>
    </location>
</feature>
<feature type="region of interest" description="Disordered" evidence="1">
    <location>
        <begin position="1"/>
        <end position="66"/>
    </location>
</feature>